<evidence type="ECO:0000313" key="3">
    <source>
        <dbReference type="Proteomes" id="UP000185628"/>
    </source>
</evidence>
<reference evidence="3" key="1">
    <citation type="submission" date="2016-12" db="EMBL/GenBank/DDBJ databases">
        <authorList>
            <person name="Meng X."/>
        </authorList>
    </citation>
    <scope>NUCLEOTIDE SEQUENCE [LARGE SCALE GENOMIC DNA]</scope>
    <source>
        <strain evidence="3">DSM 19116</strain>
    </source>
</reference>
<evidence type="ECO:0000256" key="1">
    <source>
        <dbReference type="SAM" id="Phobius"/>
    </source>
</evidence>
<keyword evidence="3" id="KW-1185">Reference proteome</keyword>
<organism evidence="2 3">
    <name type="scientific">Bowdeniella nasicola</name>
    <dbReference type="NCBI Taxonomy" id="208480"/>
    <lineage>
        <taxon>Bacteria</taxon>
        <taxon>Bacillati</taxon>
        <taxon>Actinomycetota</taxon>
        <taxon>Actinomycetes</taxon>
        <taxon>Actinomycetales</taxon>
        <taxon>Actinomycetaceae</taxon>
        <taxon>Bowdeniella</taxon>
    </lineage>
</organism>
<feature type="transmembrane region" description="Helical" evidence="1">
    <location>
        <begin position="38"/>
        <end position="59"/>
    </location>
</feature>
<dbReference type="AlphaFoldDB" id="A0A1Q5Q2F7"/>
<proteinExistence type="predicted"/>
<keyword evidence="1" id="KW-1133">Transmembrane helix</keyword>
<evidence type="ECO:0008006" key="4">
    <source>
        <dbReference type="Google" id="ProtNLM"/>
    </source>
</evidence>
<keyword evidence="1" id="KW-0472">Membrane</keyword>
<protein>
    <recommendedName>
        <fullName evidence="4">PH domain-containing protein</fullName>
    </recommendedName>
</protein>
<dbReference type="Proteomes" id="UP000185628">
    <property type="component" value="Unassembled WGS sequence"/>
</dbReference>
<dbReference type="EMBL" id="MQVR01000030">
    <property type="protein sequence ID" value="OKL54033.1"/>
    <property type="molecule type" value="Genomic_DNA"/>
</dbReference>
<accession>A0A1Q5Q2F7</accession>
<name>A0A1Q5Q2F7_9ACTO</name>
<gene>
    <name evidence="2" type="ORF">BSZ39_06405</name>
</gene>
<dbReference type="RefSeq" id="WP_073716544.1">
    <property type="nucleotide sequence ID" value="NZ_MQVR01000030.1"/>
</dbReference>
<keyword evidence="1" id="KW-0812">Transmembrane</keyword>
<dbReference type="OrthoDB" id="5148800at2"/>
<sequence length="200" mass="21677">MRPTILVRSTLGRVGFFAVAALAVGLIAQALWTAGIASAARLAAYPVFVLVVVWLLWYYPRVQISDTGVAIANPLRSVAIPFDVITETSSRGALRVRTERQQYTAWAAPARGGYRESTRPPAASPSISEGTELQTISADAATTARLIDEEKIIRTASTYRREVVSRGGVSVAEETGWRWNTPAVAIFVASICWVVFSATY</sequence>
<dbReference type="STRING" id="208480.SAMN02910418_00064"/>
<feature type="transmembrane region" description="Helical" evidence="1">
    <location>
        <begin position="12"/>
        <end position="32"/>
    </location>
</feature>
<evidence type="ECO:0000313" key="2">
    <source>
        <dbReference type="EMBL" id="OKL54033.1"/>
    </source>
</evidence>
<comment type="caution">
    <text evidence="2">The sequence shown here is derived from an EMBL/GenBank/DDBJ whole genome shotgun (WGS) entry which is preliminary data.</text>
</comment>